<dbReference type="InterPro" id="IPR005231">
    <property type="entry name" value="NAC_arc"/>
</dbReference>
<evidence type="ECO:0000256" key="4">
    <source>
        <dbReference type="HAMAP-Rule" id="MF_00814"/>
    </source>
</evidence>
<dbReference type="GO" id="GO:0003723">
    <property type="term" value="F:RNA binding"/>
    <property type="evidence" value="ECO:0007669"/>
    <property type="project" value="UniProtKB-UniRule"/>
</dbReference>
<keyword evidence="2 4" id="KW-0694">RNA-binding</keyword>
<reference evidence="7" key="1">
    <citation type="submission" date="2020-11" db="EMBL/GenBank/DDBJ databases">
        <title>Connecting structure to function with the recovery of over 1000 high-quality activated sludge metagenome-assembled genomes encoding full-length rRNA genes using long-read sequencing.</title>
        <authorList>
            <person name="Singleton C.M."/>
            <person name="Petriglieri F."/>
            <person name="Kristensen J.M."/>
            <person name="Kirkegaard R.H."/>
            <person name="Michaelsen T.Y."/>
            <person name="Andersen M.H."/>
            <person name="Karst S.M."/>
            <person name="Dueholm M.S."/>
            <person name="Nielsen P.H."/>
            <person name="Albertsen M."/>
        </authorList>
    </citation>
    <scope>NUCLEOTIDE SEQUENCE</scope>
    <source>
        <strain evidence="7">Fred_18-Q3-R57-64_BAT3C.431</strain>
    </source>
</reference>
<dbReference type="CDD" id="cd14359">
    <property type="entry name" value="UBA_AeNAC"/>
    <property type="match status" value="1"/>
</dbReference>
<dbReference type="Pfam" id="PF19026">
    <property type="entry name" value="UBA_HYPK"/>
    <property type="match status" value="1"/>
</dbReference>
<dbReference type="InterPro" id="IPR009060">
    <property type="entry name" value="UBA-like_sf"/>
</dbReference>
<accession>A0A7T9DKA6</accession>
<name>A0A7T9DKA6_9ARCH</name>
<evidence type="ECO:0000313" key="7">
    <source>
        <dbReference type="EMBL" id="QQR92890.1"/>
    </source>
</evidence>
<dbReference type="AlphaFoldDB" id="A0A7T9DKA6"/>
<dbReference type="PROSITE" id="PS51151">
    <property type="entry name" value="NAC_AB"/>
    <property type="match status" value="1"/>
</dbReference>
<dbReference type="InterPro" id="IPR002715">
    <property type="entry name" value="Nas_poly-pep-assoc_cplx_dom"/>
</dbReference>
<evidence type="ECO:0000256" key="2">
    <source>
        <dbReference type="ARBA" id="ARBA00022884"/>
    </source>
</evidence>
<sequence>MFPGLGGMNPAQMKGMMKQLGIKSDELDAQKVTIELSNGKTIIFNNPQVTVVEMKNAKSYTISGEAIESEGHEGVSAEDIELVKAQTECSDEDARAALEESNGDIAEAIASLKKEE</sequence>
<proteinExistence type="inferred from homology"/>
<dbReference type="Gene3D" id="1.10.8.10">
    <property type="entry name" value="DNA helicase RuvA subunit, C-terminal domain"/>
    <property type="match status" value="1"/>
</dbReference>
<gene>
    <name evidence="4" type="primary">nac</name>
    <name evidence="7" type="ORF">IPJ89_01435</name>
</gene>
<protein>
    <recommendedName>
        <fullName evidence="4 5">Nascent polypeptide-associated complex protein</fullName>
    </recommendedName>
</protein>
<evidence type="ECO:0000256" key="5">
    <source>
        <dbReference type="NCBIfam" id="TIGR00264"/>
    </source>
</evidence>
<dbReference type="GO" id="GO:0015031">
    <property type="term" value="P:protein transport"/>
    <property type="evidence" value="ECO:0007669"/>
    <property type="project" value="UniProtKB-UniRule"/>
</dbReference>
<evidence type="ECO:0000256" key="3">
    <source>
        <dbReference type="ARBA" id="ARBA00022927"/>
    </source>
</evidence>
<comment type="similarity">
    <text evidence="4">Belongs to the NAC-alpha family.</text>
</comment>
<dbReference type="Proteomes" id="UP000596004">
    <property type="component" value="Chromosome"/>
</dbReference>
<comment type="function">
    <text evidence="4">Contacts the emerging nascent chain on the ribosome.</text>
</comment>
<comment type="subunit">
    <text evidence="4">Homodimer. Interacts with the ribosome. Binds ribosomal RNA.</text>
</comment>
<dbReference type="Pfam" id="PF01849">
    <property type="entry name" value="NAC"/>
    <property type="match status" value="1"/>
</dbReference>
<evidence type="ECO:0000259" key="6">
    <source>
        <dbReference type="PROSITE" id="PS51151"/>
    </source>
</evidence>
<dbReference type="HAMAP" id="MF_00814">
    <property type="entry name" value="NAC_arch"/>
    <property type="match status" value="1"/>
</dbReference>
<organism evidence="7">
    <name type="scientific">Candidatus Iainarchaeum sp</name>
    <dbReference type="NCBI Taxonomy" id="3101447"/>
    <lineage>
        <taxon>Archaea</taxon>
        <taxon>Candidatus Iainarchaeota</taxon>
        <taxon>Candidatus Iainarchaeia</taxon>
        <taxon>Candidatus Iainarchaeales</taxon>
        <taxon>Candidatus Iainarchaeaceae</taxon>
        <taxon>Candidatus Iainarchaeum</taxon>
    </lineage>
</organism>
<dbReference type="SMART" id="SM01407">
    <property type="entry name" value="NAC"/>
    <property type="match status" value="1"/>
</dbReference>
<dbReference type="SUPFAM" id="SSF46934">
    <property type="entry name" value="UBA-like"/>
    <property type="match status" value="1"/>
</dbReference>
<dbReference type="EMBL" id="CP064981">
    <property type="protein sequence ID" value="QQR92890.1"/>
    <property type="molecule type" value="Genomic_DNA"/>
</dbReference>
<evidence type="ECO:0000256" key="1">
    <source>
        <dbReference type="ARBA" id="ARBA00022448"/>
    </source>
</evidence>
<dbReference type="Gene3D" id="2.20.70.30">
    <property type="entry name" value="Nascent polypeptide-associated complex domain"/>
    <property type="match status" value="1"/>
</dbReference>
<keyword evidence="1 4" id="KW-0813">Transport</keyword>
<dbReference type="InterPro" id="IPR044034">
    <property type="entry name" value="NAC-like_UBA"/>
</dbReference>
<dbReference type="InterPro" id="IPR038187">
    <property type="entry name" value="NAC_A/B_dom_sf"/>
</dbReference>
<dbReference type="NCBIfam" id="TIGR00264">
    <property type="entry name" value="archaeal-type nascent polypeptide-associated complex protein"/>
    <property type="match status" value="1"/>
</dbReference>
<keyword evidence="3 4" id="KW-0653">Protein transport</keyword>
<feature type="domain" description="NAC-A/B" evidence="6">
    <location>
        <begin position="7"/>
        <end position="75"/>
    </location>
</feature>